<evidence type="ECO:0000256" key="3">
    <source>
        <dbReference type="ARBA" id="ARBA00038334"/>
    </source>
</evidence>
<dbReference type="InterPro" id="IPR011945">
    <property type="entry name" value="HAD-SF_ppase_IA/epoxid_hydro_N"/>
</dbReference>
<dbReference type="EMBL" id="VXBP01000927">
    <property type="protein sequence ID" value="NXN92228.1"/>
    <property type="molecule type" value="Genomic_DNA"/>
</dbReference>
<keyword evidence="7" id="KW-1185">Reference proteome</keyword>
<dbReference type="Pfam" id="PF00561">
    <property type="entry name" value="Abhydrolase_1"/>
    <property type="match status" value="1"/>
</dbReference>
<feature type="signal peptide" evidence="4">
    <location>
        <begin position="1"/>
        <end position="21"/>
    </location>
</feature>
<dbReference type="InterPro" id="IPR036412">
    <property type="entry name" value="HAD-like_sf"/>
</dbReference>
<feature type="domain" description="AB hydrolase-1" evidence="5">
    <location>
        <begin position="259"/>
        <end position="536"/>
    </location>
</feature>
<dbReference type="NCBIfam" id="TIGR01509">
    <property type="entry name" value="HAD-SF-IA-v3"/>
    <property type="match status" value="1"/>
</dbReference>
<dbReference type="InterPro" id="IPR006439">
    <property type="entry name" value="HAD-SF_hydro_IA"/>
</dbReference>
<dbReference type="PROSITE" id="PS51257">
    <property type="entry name" value="PROKAR_LIPOPROTEIN"/>
    <property type="match status" value="1"/>
</dbReference>
<dbReference type="Gene3D" id="3.40.50.1000">
    <property type="entry name" value="HAD superfamily/HAD-like"/>
    <property type="match status" value="1"/>
</dbReference>
<evidence type="ECO:0000259" key="5">
    <source>
        <dbReference type="Pfam" id="PF00561"/>
    </source>
</evidence>
<dbReference type="InterPro" id="IPR029058">
    <property type="entry name" value="AB_hydrolase_fold"/>
</dbReference>
<dbReference type="Gene3D" id="1.10.150.240">
    <property type="entry name" value="Putative phosphatase, domain 2"/>
    <property type="match status" value="1"/>
</dbReference>
<organism evidence="6 7">
    <name type="scientific">Rhinopomastus cyanomelas</name>
    <name type="common">Common scimitarbill</name>
    <dbReference type="NCBI Taxonomy" id="113115"/>
    <lineage>
        <taxon>Eukaryota</taxon>
        <taxon>Metazoa</taxon>
        <taxon>Chordata</taxon>
        <taxon>Craniata</taxon>
        <taxon>Vertebrata</taxon>
        <taxon>Euteleostomi</taxon>
        <taxon>Archelosauria</taxon>
        <taxon>Archosauria</taxon>
        <taxon>Dinosauria</taxon>
        <taxon>Saurischia</taxon>
        <taxon>Theropoda</taxon>
        <taxon>Coelurosauria</taxon>
        <taxon>Aves</taxon>
        <taxon>Neognathae</taxon>
        <taxon>Neoaves</taxon>
        <taxon>Telluraves</taxon>
        <taxon>Coraciimorphae</taxon>
        <taxon>Bucerotiformes</taxon>
        <taxon>Rhinopomastidae</taxon>
        <taxon>Rhinopomastus</taxon>
    </lineage>
</organism>
<dbReference type="CDD" id="cd02603">
    <property type="entry name" value="HAD_sEH-N_like"/>
    <property type="match status" value="1"/>
</dbReference>
<keyword evidence="2" id="KW-0007">Acetylation</keyword>
<feature type="chain" id="PRO_5029871064" evidence="4">
    <location>
        <begin position="22"/>
        <end position="562"/>
    </location>
</feature>
<reference evidence="6 7" key="1">
    <citation type="submission" date="2019-09" db="EMBL/GenBank/DDBJ databases">
        <title>Bird 10,000 Genomes (B10K) Project - Family phase.</title>
        <authorList>
            <person name="Zhang G."/>
        </authorList>
    </citation>
    <scope>NUCLEOTIDE SEQUENCE [LARGE SCALE GENOMIC DNA]</scope>
    <source>
        <strain evidence="6">B10K-DU-002-35</strain>
        <tissue evidence="6">Muscle</tissue>
    </source>
</reference>
<dbReference type="Proteomes" id="UP000565785">
    <property type="component" value="Unassembled WGS sequence"/>
</dbReference>
<dbReference type="NCBIfam" id="TIGR02247">
    <property type="entry name" value="HAD-1A3-hyp"/>
    <property type="match status" value="1"/>
</dbReference>
<dbReference type="PRINTS" id="PR00412">
    <property type="entry name" value="EPOXHYDRLASE"/>
</dbReference>
<dbReference type="PANTHER" id="PTHR43329">
    <property type="entry name" value="EPOXIDE HYDROLASE"/>
    <property type="match status" value="1"/>
</dbReference>
<protein>
    <submittedName>
        <fullName evidence="6">HYES hydrolase</fullName>
    </submittedName>
</protein>
<gene>
    <name evidence="6" type="primary">Ephx2</name>
    <name evidence="6" type="ORF">RHICYA_R08116</name>
</gene>
<evidence type="ECO:0000313" key="6">
    <source>
        <dbReference type="EMBL" id="NXN92228.1"/>
    </source>
</evidence>
<dbReference type="PRINTS" id="PR00111">
    <property type="entry name" value="ABHYDROLASE"/>
</dbReference>
<dbReference type="GO" id="GO:0004301">
    <property type="term" value="F:epoxide hydrolase activity"/>
    <property type="evidence" value="ECO:0007669"/>
    <property type="project" value="UniProtKB-ARBA"/>
</dbReference>
<dbReference type="AlphaFoldDB" id="A0A7L1MXC0"/>
<dbReference type="FunFam" id="3.40.50.1820:FF:000067">
    <property type="entry name" value="Bifunctional epoxide hydrolase 2"/>
    <property type="match status" value="1"/>
</dbReference>
<dbReference type="SUPFAM" id="SSF56784">
    <property type="entry name" value="HAD-like"/>
    <property type="match status" value="1"/>
</dbReference>
<dbReference type="SFLD" id="SFLDS00003">
    <property type="entry name" value="Haloacid_Dehalogenase"/>
    <property type="match status" value="1"/>
</dbReference>
<dbReference type="InterPro" id="IPR000639">
    <property type="entry name" value="Epox_hydrolase-like"/>
</dbReference>
<dbReference type="InterPro" id="IPR023198">
    <property type="entry name" value="PGP-like_dom2"/>
</dbReference>
<dbReference type="InterPro" id="IPR000073">
    <property type="entry name" value="AB_hydrolase_1"/>
</dbReference>
<keyword evidence="1 6" id="KW-0378">Hydrolase</keyword>
<dbReference type="Gene3D" id="3.40.50.1820">
    <property type="entry name" value="alpha/beta hydrolase"/>
    <property type="match status" value="1"/>
</dbReference>
<evidence type="ECO:0000256" key="4">
    <source>
        <dbReference type="SAM" id="SignalP"/>
    </source>
</evidence>
<dbReference type="OrthoDB" id="408373at2759"/>
<dbReference type="InterPro" id="IPR023214">
    <property type="entry name" value="HAD_sf"/>
</dbReference>
<dbReference type="SUPFAM" id="SSF53474">
    <property type="entry name" value="alpha/beta-Hydrolases"/>
    <property type="match status" value="1"/>
</dbReference>
<proteinExistence type="inferred from homology"/>
<name>A0A7L1MXC0_RHICY</name>
<evidence type="ECO:0000313" key="7">
    <source>
        <dbReference type="Proteomes" id="UP000565785"/>
    </source>
</evidence>
<accession>A0A7L1MXC0</accession>
<sequence length="562" mass="63470">MARRAVLFDLGGVLLIPGLQHFLGSCERDCALPRNFLRQVMFAGGPDSPHSKVMRGDITLSQLFTEMEEGCRHHASTLGITLPSTFSVSQPFKEMVTKGTLNVPLLQAARVLQRNGFKTGILTNNWVDDSAGRLFTATLMDFLHRHFDLVIESCRIGVEKPNPKIYSHALDLLRLKPQEVIFLDDIGENLKPARDMGMATILMKDTQTVLKELQELSGVQLLTQKEPLPTACDPSTMAHGYVSIRPGVQLHFMEMGHGPVICLCHGFPESWFSWRYQIPALADAGFRVIALEMKGYGESTAPPDIEEYSQEQICKDLVVFLDKLGIPQTVLVGHDWGGAVVWNMALFYPERVRAVASLNTPYRPADPTVDIVEKMRSYPTFDYQFYFQEPGVAEAELEEDISRTLRLLIRSARREDRLPIPVNFHAVQERGGLLVGLPQNPPASQILNGPELQYYVERFERSRFSGPLNWYRNMRANWCWMLSAKDRKIMVPALMVTVGKDVVLHPNMSKGMEEWIPQLSRGHIEDCGHWTQMERPAELNSILLDWLQGLPAVGPKPQLSRL</sequence>
<comment type="caution">
    <text evidence="6">The sequence shown here is derived from an EMBL/GenBank/DDBJ whole genome shotgun (WGS) entry which is preliminary data.</text>
</comment>
<evidence type="ECO:0000256" key="1">
    <source>
        <dbReference type="ARBA" id="ARBA00022801"/>
    </source>
</evidence>
<comment type="similarity">
    <text evidence="3">Belongs to the AB hydrolase superfamily. Epoxide hydrolase family.</text>
</comment>
<feature type="non-terminal residue" evidence="6">
    <location>
        <position position="1"/>
    </location>
</feature>
<dbReference type="SFLD" id="SFLDG01129">
    <property type="entry name" value="C1.5:_HAD__Beta-PGM__Phosphata"/>
    <property type="match status" value="1"/>
</dbReference>
<feature type="non-terminal residue" evidence="6">
    <location>
        <position position="562"/>
    </location>
</feature>
<keyword evidence="4" id="KW-0732">Signal</keyword>
<evidence type="ECO:0000256" key="2">
    <source>
        <dbReference type="ARBA" id="ARBA00022990"/>
    </source>
</evidence>
<dbReference type="Pfam" id="PF00702">
    <property type="entry name" value="Hydrolase"/>
    <property type="match status" value="1"/>
</dbReference>